<proteinExistence type="predicted"/>
<evidence type="ECO:0000259" key="1">
    <source>
        <dbReference type="Pfam" id="PF01593"/>
    </source>
</evidence>
<dbReference type="InterPro" id="IPR036188">
    <property type="entry name" value="FAD/NAD-bd_sf"/>
</dbReference>
<gene>
    <name evidence="2" type="ORF">GCM10023340_29810</name>
</gene>
<evidence type="ECO:0000313" key="3">
    <source>
        <dbReference type="Proteomes" id="UP001500221"/>
    </source>
</evidence>
<reference evidence="3" key="1">
    <citation type="journal article" date="2019" name="Int. J. Syst. Evol. Microbiol.">
        <title>The Global Catalogue of Microorganisms (GCM) 10K type strain sequencing project: providing services to taxonomists for standard genome sequencing and annotation.</title>
        <authorList>
            <consortium name="The Broad Institute Genomics Platform"/>
            <consortium name="The Broad Institute Genome Sequencing Center for Infectious Disease"/>
            <person name="Wu L."/>
            <person name="Ma J."/>
        </authorList>
    </citation>
    <scope>NUCLEOTIDE SEQUENCE [LARGE SCALE GENOMIC DNA]</scope>
    <source>
        <strain evidence="3">JCM 18459</strain>
    </source>
</reference>
<protein>
    <recommendedName>
        <fullName evidence="1">Amine oxidase domain-containing protein</fullName>
    </recommendedName>
</protein>
<comment type="caution">
    <text evidence="2">The sequence shown here is derived from an EMBL/GenBank/DDBJ whole genome shotgun (WGS) entry which is preliminary data.</text>
</comment>
<dbReference type="SUPFAM" id="SSF51905">
    <property type="entry name" value="FAD/NAD(P)-binding domain"/>
    <property type="match status" value="1"/>
</dbReference>
<dbReference type="EMBL" id="BAABKG010000003">
    <property type="protein sequence ID" value="GAA5151250.1"/>
    <property type="molecule type" value="Genomic_DNA"/>
</dbReference>
<organism evidence="2 3">
    <name type="scientific">Nocardioides marinquilinus</name>
    <dbReference type="NCBI Taxonomy" id="1210400"/>
    <lineage>
        <taxon>Bacteria</taxon>
        <taxon>Bacillati</taxon>
        <taxon>Actinomycetota</taxon>
        <taxon>Actinomycetes</taxon>
        <taxon>Propionibacteriales</taxon>
        <taxon>Nocardioidaceae</taxon>
        <taxon>Nocardioides</taxon>
    </lineage>
</organism>
<name>A0ABP9PV51_9ACTN</name>
<sequence>MARVAVVGGGYGGLACAVRLAKLGHDVVLLEASGELGGALTRVEAEGYAWDAAATSLLVPAVVRDLFRKSGRPLENELGGDLTPLEVAREHRFVDGTSVRLPTSRRAQVEAFDALAPGLGRQWDAHVAAYAPVWDVLRQHYFEQPWTPEALPREVSSLLEGRETLRKRLRRAFRDDRPAAVAAHPFVADGHDPRDVPAWAGVVAWLEQCFGVWTVPADDGGTARLRDLLVTRLGTRGVEVRTATPVADVVVRGGRAVAVRTASGEEVPAEVVVCAVDPRRLPALAPFVERTMPAMPPVVTHLGLTAGATTLEHETVLHGDPMLVVRPGGVAPEGGAAWTVHGRGRLTEDPLLVLARAGLDVRERVAVRVDRSPRELVQAWGGSPHGVLWQGRGTVRARLGPTTPITGVYAAGAHATPGSGLAYVGLSAALVASVVGSAR</sequence>
<dbReference type="Pfam" id="PF01593">
    <property type="entry name" value="Amino_oxidase"/>
    <property type="match status" value="1"/>
</dbReference>
<dbReference type="RefSeq" id="WP_345460011.1">
    <property type="nucleotide sequence ID" value="NZ_BAABKG010000003.1"/>
</dbReference>
<keyword evidence="3" id="KW-1185">Reference proteome</keyword>
<dbReference type="PANTHER" id="PTHR43734">
    <property type="entry name" value="PHYTOENE DESATURASE"/>
    <property type="match status" value="1"/>
</dbReference>
<dbReference type="Proteomes" id="UP001500221">
    <property type="component" value="Unassembled WGS sequence"/>
</dbReference>
<dbReference type="Gene3D" id="3.50.50.60">
    <property type="entry name" value="FAD/NAD(P)-binding domain"/>
    <property type="match status" value="2"/>
</dbReference>
<feature type="domain" description="Amine oxidase" evidence="1">
    <location>
        <begin position="12"/>
        <end position="284"/>
    </location>
</feature>
<evidence type="ECO:0000313" key="2">
    <source>
        <dbReference type="EMBL" id="GAA5151250.1"/>
    </source>
</evidence>
<accession>A0ABP9PV51</accession>
<dbReference type="PROSITE" id="PS51257">
    <property type="entry name" value="PROKAR_LIPOPROTEIN"/>
    <property type="match status" value="1"/>
</dbReference>
<dbReference type="InterPro" id="IPR002937">
    <property type="entry name" value="Amino_oxidase"/>
</dbReference>
<dbReference type="PANTHER" id="PTHR43734:SF1">
    <property type="entry name" value="PHYTOENE DESATURASE"/>
    <property type="match status" value="1"/>
</dbReference>